<evidence type="ECO:0000313" key="1">
    <source>
        <dbReference type="EMBL" id="KAK3318124.1"/>
    </source>
</evidence>
<evidence type="ECO:0008006" key="3">
    <source>
        <dbReference type="Google" id="ProtNLM"/>
    </source>
</evidence>
<dbReference type="SUPFAM" id="SSF52540">
    <property type="entry name" value="P-loop containing nucleoside triphosphate hydrolases"/>
    <property type="match status" value="1"/>
</dbReference>
<dbReference type="PANTHER" id="PTHR46082">
    <property type="entry name" value="ATP/GTP-BINDING PROTEIN-RELATED"/>
    <property type="match status" value="1"/>
</dbReference>
<organism evidence="1 2">
    <name type="scientific">Apodospora peruviana</name>
    <dbReference type="NCBI Taxonomy" id="516989"/>
    <lineage>
        <taxon>Eukaryota</taxon>
        <taxon>Fungi</taxon>
        <taxon>Dikarya</taxon>
        <taxon>Ascomycota</taxon>
        <taxon>Pezizomycotina</taxon>
        <taxon>Sordariomycetes</taxon>
        <taxon>Sordariomycetidae</taxon>
        <taxon>Sordariales</taxon>
        <taxon>Lasiosphaeriaceae</taxon>
        <taxon>Apodospora</taxon>
    </lineage>
</organism>
<dbReference type="GO" id="GO:0043531">
    <property type="term" value="F:ADP binding"/>
    <property type="evidence" value="ECO:0007669"/>
    <property type="project" value="InterPro"/>
</dbReference>
<proteinExistence type="predicted"/>
<comment type="caution">
    <text evidence="1">The sequence shown here is derived from an EMBL/GenBank/DDBJ whole genome shotgun (WGS) entry which is preliminary data.</text>
</comment>
<gene>
    <name evidence="1" type="ORF">B0H66DRAFT_225887</name>
</gene>
<dbReference type="Gene3D" id="1.25.40.10">
    <property type="entry name" value="Tetratricopeptide repeat domain"/>
    <property type="match status" value="2"/>
</dbReference>
<dbReference type="AlphaFoldDB" id="A0AAE0M511"/>
<dbReference type="InterPro" id="IPR027417">
    <property type="entry name" value="P-loop_NTPase"/>
</dbReference>
<dbReference type="SUPFAM" id="SSF48452">
    <property type="entry name" value="TPR-like"/>
    <property type="match status" value="2"/>
</dbReference>
<protein>
    <recommendedName>
        <fullName evidence="3">Tetratricopeptide repeat domain-containing protein</fullName>
    </recommendedName>
</protein>
<dbReference type="InterPro" id="IPR053137">
    <property type="entry name" value="NLR-like"/>
</dbReference>
<dbReference type="Gene3D" id="3.40.50.300">
    <property type="entry name" value="P-loop containing nucleotide triphosphate hydrolases"/>
    <property type="match status" value="1"/>
</dbReference>
<name>A0AAE0M511_9PEZI</name>
<accession>A0AAE0M511</accession>
<sequence length="1121" mass="127013">MDPLSVVAGAASLADICVRTIAALRQLKHDAGDIVGQLGALVHEVEGLNNMCNTIQARLKACGKPDEDEPELARKTRAQMQQTLLDSRRVIAKLSGIVQKIYGHRVPSELGKRDAYKMAIRKMFHENEMRNCRVQLADYQKTLHLFLTILTNQDINEFSESFQNISESLHSHLNDLHDSTKAATDFHYDAATLDTLKQLREAVDAASVKMNMLTSNQHFDIPQSVRSIFTGRETELRDLRQFFIPKRGATRDNGPGQRRFIVYGMGGSGKTQFCSKFAQDNQDSFWGVFWIDASTQDRLKMTLGNIAAIAGLEKNENAALHWLSTLDKTWLLIIDNADDPDIPLENYFPKSNRGNILVTTRNPAYRFHGNVGPGSYKFEGLTTKDGIQLLLKASAEPEPWDATRQRLAEEINAKLGSLALAIIHAGAAIRDQLCDLKDYLGYYFREWNRIRNAGILLEEPVHTPIFTTWEMCYQQLVKRESRAARDAMQLLNTFAFFHHESISQDILNRAMKNAHREAEVERFKAQEAVDDCALSNPESRPNPWVERTKEFRAAILTFVFQNRSPTPLPDVIRYGRQPGCAEDGKDRVRKALNELSVMSLITYNDHNKTYSMHPIVHTWARQRPQMTLADQAFWADVAGRVLACSILLPPGLTGEDEKYNVSLLSHVEHVQVRRESIAKQLTAEWAARRGPLSWLASWVPMIGPDEGKMRMFGKFALVYAMCGQWKSAEMLLKPVTDTLNQYLGPENKRARDATRMLSEVYWHLGRIEDCARIRSAAVETCKRHLGSSHPDTLRAMADLGRTYWLQGKLTEARRLQEPLLRDMKKHLPAGDSDAEHEDALHVMDQLGSTEHKMWNFVKAYRLHSEAVKGMKIRHGEKHPRTLEAKENMCRAVVMLNRDVLEKSPDLTKEALETRQGLIKEALETRQTAHDIMQEVLETRKTDKGKEHPYTLLAMLNTAVILTAAGRANDAEELMREGLQVADRNLGPDYMGTMHGRQVLAGILIEQGRYAEAESILVRVTEGQKRIPSPRGDVHPDRLGSLIELCRCSFLMGKINRAIEICDEAIHGFESIDAQDHPLARDLRTARVEMEMVAKSNSPVFDHDHRPVRHNVKFPSILFTSA</sequence>
<dbReference type="EMBL" id="JAUEDM010000004">
    <property type="protein sequence ID" value="KAK3318124.1"/>
    <property type="molecule type" value="Genomic_DNA"/>
</dbReference>
<evidence type="ECO:0000313" key="2">
    <source>
        <dbReference type="Proteomes" id="UP001283341"/>
    </source>
</evidence>
<dbReference type="Pfam" id="PF13424">
    <property type="entry name" value="TPR_12"/>
    <property type="match status" value="2"/>
</dbReference>
<reference evidence="1" key="2">
    <citation type="submission" date="2023-06" db="EMBL/GenBank/DDBJ databases">
        <authorList>
            <consortium name="Lawrence Berkeley National Laboratory"/>
            <person name="Haridas S."/>
            <person name="Hensen N."/>
            <person name="Bonometti L."/>
            <person name="Westerberg I."/>
            <person name="Brannstrom I.O."/>
            <person name="Guillou S."/>
            <person name="Cros-Aarteil S."/>
            <person name="Calhoun S."/>
            <person name="Kuo A."/>
            <person name="Mondo S."/>
            <person name="Pangilinan J."/>
            <person name="Riley R."/>
            <person name="Labutti K."/>
            <person name="Andreopoulos B."/>
            <person name="Lipzen A."/>
            <person name="Chen C."/>
            <person name="Yanf M."/>
            <person name="Daum C."/>
            <person name="Ng V."/>
            <person name="Clum A."/>
            <person name="Steindorff A."/>
            <person name="Ohm R."/>
            <person name="Martin F."/>
            <person name="Silar P."/>
            <person name="Natvig D."/>
            <person name="Lalanne C."/>
            <person name="Gautier V."/>
            <person name="Ament-Velasquez S.L."/>
            <person name="Kruys A."/>
            <person name="Hutchinson M.I."/>
            <person name="Powell A.J."/>
            <person name="Barry K."/>
            <person name="Miller A.N."/>
            <person name="Grigoriev I.V."/>
            <person name="Debuchy R."/>
            <person name="Gladieux P."/>
            <person name="Thoren M.H."/>
            <person name="Johannesson H."/>
        </authorList>
    </citation>
    <scope>NUCLEOTIDE SEQUENCE</scope>
    <source>
        <strain evidence="1">CBS 118394</strain>
    </source>
</reference>
<dbReference type="Proteomes" id="UP001283341">
    <property type="component" value="Unassembled WGS sequence"/>
</dbReference>
<dbReference type="InterPro" id="IPR011990">
    <property type="entry name" value="TPR-like_helical_dom_sf"/>
</dbReference>
<dbReference type="PANTHER" id="PTHR46082:SF11">
    <property type="entry name" value="AAA+ ATPASE DOMAIN-CONTAINING PROTEIN-RELATED"/>
    <property type="match status" value="1"/>
</dbReference>
<reference evidence="1" key="1">
    <citation type="journal article" date="2023" name="Mol. Phylogenet. Evol.">
        <title>Genome-scale phylogeny and comparative genomics of the fungal order Sordariales.</title>
        <authorList>
            <person name="Hensen N."/>
            <person name="Bonometti L."/>
            <person name="Westerberg I."/>
            <person name="Brannstrom I.O."/>
            <person name="Guillou S."/>
            <person name="Cros-Aarteil S."/>
            <person name="Calhoun S."/>
            <person name="Haridas S."/>
            <person name="Kuo A."/>
            <person name="Mondo S."/>
            <person name="Pangilinan J."/>
            <person name="Riley R."/>
            <person name="LaButti K."/>
            <person name="Andreopoulos B."/>
            <person name="Lipzen A."/>
            <person name="Chen C."/>
            <person name="Yan M."/>
            <person name="Daum C."/>
            <person name="Ng V."/>
            <person name="Clum A."/>
            <person name="Steindorff A."/>
            <person name="Ohm R.A."/>
            <person name="Martin F."/>
            <person name="Silar P."/>
            <person name="Natvig D.O."/>
            <person name="Lalanne C."/>
            <person name="Gautier V."/>
            <person name="Ament-Velasquez S.L."/>
            <person name="Kruys A."/>
            <person name="Hutchinson M.I."/>
            <person name="Powell A.J."/>
            <person name="Barry K."/>
            <person name="Miller A.N."/>
            <person name="Grigoriev I.V."/>
            <person name="Debuchy R."/>
            <person name="Gladieux P."/>
            <person name="Hiltunen Thoren M."/>
            <person name="Johannesson H."/>
        </authorList>
    </citation>
    <scope>NUCLEOTIDE SEQUENCE</scope>
    <source>
        <strain evidence="1">CBS 118394</strain>
    </source>
</reference>
<keyword evidence="2" id="KW-1185">Reference proteome</keyword>